<evidence type="ECO:0000256" key="6">
    <source>
        <dbReference type="ARBA" id="ARBA00023284"/>
    </source>
</evidence>
<evidence type="ECO:0000256" key="8">
    <source>
        <dbReference type="ARBA" id="ARBA00038489"/>
    </source>
</evidence>
<dbReference type="GO" id="GO:0034599">
    <property type="term" value="P:cellular response to oxidative stress"/>
    <property type="evidence" value="ECO:0007669"/>
    <property type="project" value="TreeGrafter"/>
</dbReference>
<evidence type="ECO:0000256" key="4">
    <source>
        <dbReference type="ARBA" id="ARBA00023002"/>
    </source>
</evidence>
<dbReference type="InterPro" id="IPR000866">
    <property type="entry name" value="AhpC/TSA"/>
</dbReference>
<keyword evidence="5" id="KW-1015">Disulfide bond</keyword>
<keyword evidence="3" id="KW-0049">Antioxidant</keyword>
<dbReference type="EMBL" id="UOFE01000015">
    <property type="protein sequence ID" value="VAW51339.1"/>
    <property type="molecule type" value="Genomic_DNA"/>
</dbReference>
<comment type="catalytic activity">
    <reaction evidence="9">
        <text>a hydroperoxide + [thioredoxin]-dithiol = an alcohol + [thioredoxin]-disulfide + H2O</text>
        <dbReference type="Rhea" id="RHEA:62620"/>
        <dbReference type="Rhea" id="RHEA-COMP:10698"/>
        <dbReference type="Rhea" id="RHEA-COMP:10700"/>
        <dbReference type="ChEBI" id="CHEBI:15377"/>
        <dbReference type="ChEBI" id="CHEBI:29950"/>
        <dbReference type="ChEBI" id="CHEBI:30879"/>
        <dbReference type="ChEBI" id="CHEBI:35924"/>
        <dbReference type="ChEBI" id="CHEBI:50058"/>
        <dbReference type="EC" id="1.11.1.24"/>
    </reaction>
</comment>
<proteinExistence type="inferred from homology"/>
<dbReference type="GO" id="GO:0008379">
    <property type="term" value="F:thioredoxin peroxidase activity"/>
    <property type="evidence" value="ECO:0007669"/>
    <property type="project" value="TreeGrafter"/>
</dbReference>
<dbReference type="InterPro" id="IPR013766">
    <property type="entry name" value="Thioredoxin_domain"/>
</dbReference>
<dbReference type="EC" id="1.11.1.24" evidence="1"/>
<feature type="domain" description="Thioredoxin" evidence="10">
    <location>
        <begin position="43"/>
        <end position="215"/>
    </location>
</feature>
<dbReference type="AlphaFoldDB" id="A0A3B0WQ11"/>
<evidence type="ECO:0000256" key="5">
    <source>
        <dbReference type="ARBA" id="ARBA00023157"/>
    </source>
</evidence>
<evidence type="ECO:0000313" key="11">
    <source>
        <dbReference type="EMBL" id="VAW51339.1"/>
    </source>
</evidence>
<protein>
    <recommendedName>
        <fullName evidence="1">thioredoxin-dependent peroxiredoxin</fullName>
        <ecNumber evidence="1">1.11.1.24</ecNumber>
    </recommendedName>
    <alternativeName>
        <fullName evidence="7">Thioredoxin peroxidase</fullName>
    </alternativeName>
</protein>
<dbReference type="GO" id="GO:0045454">
    <property type="term" value="P:cell redox homeostasis"/>
    <property type="evidence" value="ECO:0007669"/>
    <property type="project" value="TreeGrafter"/>
</dbReference>
<dbReference type="PROSITE" id="PS51352">
    <property type="entry name" value="THIOREDOXIN_2"/>
    <property type="match status" value="1"/>
</dbReference>
<dbReference type="Gene3D" id="3.40.30.10">
    <property type="entry name" value="Glutaredoxin"/>
    <property type="match status" value="1"/>
</dbReference>
<dbReference type="InterPro" id="IPR050924">
    <property type="entry name" value="Peroxiredoxin_BCP/PrxQ"/>
</dbReference>
<evidence type="ECO:0000256" key="7">
    <source>
        <dbReference type="ARBA" id="ARBA00032824"/>
    </source>
</evidence>
<gene>
    <name evidence="11" type="ORF">MNBD_GAMMA05-842</name>
</gene>
<comment type="similarity">
    <text evidence="8">Belongs to the peroxiredoxin family. BCP/PrxQ subfamily.</text>
</comment>
<dbReference type="PANTHER" id="PTHR42801">
    <property type="entry name" value="THIOREDOXIN-DEPENDENT PEROXIDE REDUCTASE"/>
    <property type="match status" value="1"/>
</dbReference>
<dbReference type="CDD" id="cd02970">
    <property type="entry name" value="PRX_like2"/>
    <property type="match status" value="1"/>
</dbReference>
<evidence type="ECO:0000256" key="2">
    <source>
        <dbReference type="ARBA" id="ARBA00022559"/>
    </source>
</evidence>
<dbReference type="InterPro" id="IPR036249">
    <property type="entry name" value="Thioredoxin-like_sf"/>
</dbReference>
<dbReference type="SUPFAM" id="SSF52833">
    <property type="entry name" value="Thioredoxin-like"/>
    <property type="match status" value="1"/>
</dbReference>
<name>A0A3B0WQ11_9ZZZZ</name>
<dbReference type="Pfam" id="PF00578">
    <property type="entry name" value="AhpC-TSA"/>
    <property type="match status" value="1"/>
</dbReference>
<evidence type="ECO:0000256" key="1">
    <source>
        <dbReference type="ARBA" id="ARBA00013017"/>
    </source>
</evidence>
<sequence length="215" mass="23868">MTLAQQIEKFNIAAADSTPAEVAEAFQAAIQNWVTTGIDKDALKEGDRIPSFQLNDLNGNAVHSDELLKRGPIIINFYRGGWCPYCDLELKALQDSLSEFKASNATLIAVSPELPDNSLAAIEKNRITFPVLTDRKLMLAKQFGLVFKLPKTIEDMTKDVFGLNLPEINGTDEFELPIPATYIVDSDHVIRFASANPNFMQRTEPSKIIDVLKTL</sequence>
<keyword evidence="2" id="KW-0575">Peroxidase</keyword>
<reference evidence="11" key="1">
    <citation type="submission" date="2018-06" db="EMBL/GenBank/DDBJ databases">
        <authorList>
            <person name="Zhirakovskaya E."/>
        </authorList>
    </citation>
    <scope>NUCLEOTIDE SEQUENCE</scope>
</reference>
<dbReference type="GO" id="GO:0005737">
    <property type="term" value="C:cytoplasm"/>
    <property type="evidence" value="ECO:0007669"/>
    <property type="project" value="TreeGrafter"/>
</dbReference>
<keyword evidence="4" id="KW-0560">Oxidoreductase</keyword>
<evidence type="ECO:0000256" key="3">
    <source>
        <dbReference type="ARBA" id="ARBA00022862"/>
    </source>
</evidence>
<accession>A0A3B0WQ11</accession>
<evidence type="ECO:0000259" key="10">
    <source>
        <dbReference type="PROSITE" id="PS51352"/>
    </source>
</evidence>
<organism evidence="11">
    <name type="scientific">hydrothermal vent metagenome</name>
    <dbReference type="NCBI Taxonomy" id="652676"/>
    <lineage>
        <taxon>unclassified sequences</taxon>
        <taxon>metagenomes</taxon>
        <taxon>ecological metagenomes</taxon>
    </lineage>
</organism>
<keyword evidence="6" id="KW-0676">Redox-active center</keyword>
<evidence type="ECO:0000256" key="9">
    <source>
        <dbReference type="ARBA" id="ARBA00049091"/>
    </source>
</evidence>
<dbReference type="PANTHER" id="PTHR42801:SF7">
    <property type="entry name" value="SLL1159 PROTEIN"/>
    <property type="match status" value="1"/>
</dbReference>